<dbReference type="PANTHER" id="PTHR43481:SF4">
    <property type="entry name" value="GLYCEROL-1-PHOSPHATE PHOSPHOHYDROLASE 1-RELATED"/>
    <property type="match status" value="1"/>
</dbReference>
<dbReference type="RefSeq" id="WP_121368364.1">
    <property type="nucleotide sequence ID" value="NZ_RBKS01000001.1"/>
</dbReference>
<protein>
    <submittedName>
        <fullName evidence="1">Sugar-phosphatase</fullName>
    </submittedName>
</protein>
<dbReference type="OrthoDB" id="9800058at2"/>
<dbReference type="Pfam" id="PF00702">
    <property type="entry name" value="Hydrolase"/>
    <property type="match status" value="1"/>
</dbReference>
<dbReference type="InterPro" id="IPR023198">
    <property type="entry name" value="PGP-like_dom2"/>
</dbReference>
<evidence type="ECO:0000313" key="2">
    <source>
        <dbReference type="Proteomes" id="UP000280008"/>
    </source>
</evidence>
<reference evidence="1 2" key="1">
    <citation type="submission" date="2018-10" db="EMBL/GenBank/DDBJ databases">
        <title>Sequencing the genomes of 1000 actinobacteria strains.</title>
        <authorList>
            <person name="Klenk H.-P."/>
        </authorList>
    </citation>
    <scope>NUCLEOTIDE SEQUENCE [LARGE SCALE GENOMIC DNA]</scope>
    <source>
        <strain evidence="1 2">DSM 17894</strain>
    </source>
</reference>
<organism evidence="1 2">
    <name type="scientific">Frondihabitans australicus</name>
    <dbReference type="NCBI Taxonomy" id="386892"/>
    <lineage>
        <taxon>Bacteria</taxon>
        <taxon>Bacillati</taxon>
        <taxon>Actinomycetota</taxon>
        <taxon>Actinomycetes</taxon>
        <taxon>Micrococcales</taxon>
        <taxon>Microbacteriaceae</taxon>
        <taxon>Frondihabitans</taxon>
    </lineage>
</organism>
<name>A0A495IES5_9MICO</name>
<dbReference type="Gene3D" id="3.40.50.1000">
    <property type="entry name" value="HAD superfamily/HAD-like"/>
    <property type="match status" value="1"/>
</dbReference>
<dbReference type="InterPro" id="IPR051806">
    <property type="entry name" value="HAD-like_SPP"/>
</dbReference>
<dbReference type="AlphaFoldDB" id="A0A495IES5"/>
<dbReference type="EMBL" id="RBKS01000001">
    <property type="protein sequence ID" value="RKR73506.1"/>
    <property type="molecule type" value="Genomic_DNA"/>
</dbReference>
<dbReference type="SUPFAM" id="SSF56784">
    <property type="entry name" value="HAD-like"/>
    <property type="match status" value="1"/>
</dbReference>
<gene>
    <name evidence="1" type="ORF">C8E83_0599</name>
</gene>
<comment type="caution">
    <text evidence="1">The sequence shown here is derived from an EMBL/GenBank/DDBJ whole genome shotgun (WGS) entry which is preliminary data.</text>
</comment>
<keyword evidence="2" id="KW-1185">Reference proteome</keyword>
<dbReference type="NCBIfam" id="TIGR01509">
    <property type="entry name" value="HAD-SF-IA-v3"/>
    <property type="match status" value="1"/>
</dbReference>
<dbReference type="InterPro" id="IPR036412">
    <property type="entry name" value="HAD-like_sf"/>
</dbReference>
<dbReference type="InterPro" id="IPR023214">
    <property type="entry name" value="HAD_sf"/>
</dbReference>
<dbReference type="InterPro" id="IPR006439">
    <property type="entry name" value="HAD-SF_hydro_IA"/>
</dbReference>
<dbReference type="Gene3D" id="1.10.150.240">
    <property type="entry name" value="Putative phosphatase, domain 2"/>
    <property type="match status" value="1"/>
</dbReference>
<accession>A0A495IES5</accession>
<dbReference type="SFLD" id="SFLDS00003">
    <property type="entry name" value="Haloacid_Dehalogenase"/>
    <property type="match status" value="1"/>
</dbReference>
<proteinExistence type="predicted"/>
<dbReference type="SFLD" id="SFLDG01129">
    <property type="entry name" value="C1.5:_HAD__Beta-PGM__Phosphata"/>
    <property type="match status" value="1"/>
</dbReference>
<evidence type="ECO:0000313" key="1">
    <source>
        <dbReference type="EMBL" id="RKR73506.1"/>
    </source>
</evidence>
<sequence>MLSPLLRACLFDMDGTIVDSTPVGNRAWGRWADEAGIVDRTFMETFHGRPGLEVLAEILPADQIDTAFARLVDLEANDVEGVEAIAGAEALLSSLDDTQRAIVTSSQPSIVPVRLAAAGLDRPSIVVTADQTARGKPHPDPFLRGASLLGVAPGECAVFEDTPPGIEAARAAGVAFVVGVRGTHPDAALQGADVIVDDLSAVRVEPAAEGAFRLVVSA</sequence>
<dbReference type="PANTHER" id="PTHR43481">
    <property type="entry name" value="FRUCTOSE-1-PHOSPHATE PHOSPHATASE"/>
    <property type="match status" value="1"/>
</dbReference>
<dbReference type="Proteomes" id="UP000280008">
    <property type="component" value="Unassembled WGS sequence"/>
</dbReference>
<dbReference type="GO" id="GO:0050308">
    <property type="term" value="F:sugar-phosphatase activity"/>
    <property type="evidence" value="ECO:0007669"/>
    <property type="project" value="TreeGrafter"/>
</dbReference>